<feature type="compositionally biased region" description="Basic and acidic residues" evidence="1">
    <location>
        <begin position="65"/>
        <end position="83"/>
    </location>
</feature>
<dbReference type="eggNOG" id="ENOG5033BD3">
    <property type="taxonomic scope" value="Bacteria"/>
</dbReference>
<dbReference type="Proteomes" id="UP000003656">
    <property type="component" value="Unassembled WGS sequence"/>
</dbReference>
<proteinExistence type="predicted"/>
<comment type="caution">
    <text evidence="2">The sequence shown here is derived from an EMBL/GenBank/DDBJ whole genome shotgun (WGS) entry which is preliminary data.</text>
</comment>
<name>D1NRY0_9BIFI</name>
<evidence type="ECO:0000256" key="1">
    <source>
        <dbReference type="SAM" id="MobiDB-lite"/>
    </source>
</evidence>
<reference evidence="2 3" key="1">
    <citation type="submission" date="2009-11" db="EMBL/GenBank/DDBJ databases">
        <authorList>
            <person name="Weinstock G."/>
            <person name="Sodergren E."/>
            <person name="Clifton S."/>
            <person name="Fulton L."/>
            <person name="Fulton B."/>
            <person name="Courtney L."/>
            <person name="Fronick C."/>
            <person name="Harrison M."/>
            <person name="Strong C."/>
            <person name="Farmer C."/>
            <person name="Delahaunty K."/>
            <person name="Markovic C."/>
            <person name="Hall O."/>
            <person name="Minx P."/>
            <person name="Tomlinson C."/>
            <person name="Mitreva M."/>
            <person name="Nelson J."/>
            <person name="Hou S."/>
            <person name="Wollam A."/>
            <person name="Pepin K.H."/>
            <person name="Johnson M."/>
            <person name="Bhonagiri V."/>
            <person name="Nash W.E."/>
            <person name="Warren W."/>
            <person name="Chinwalla A."/>
            <person name="Mardis E.R."/>
            <person name="Wilson R.K."/>
        </authorList>
    </citation>
    <scope>NUCLEOTIDE SEQUENCE [LARGE SCALE GENOMIC DNA]</scope>
    <source>
        <strain evidence="2 3">DSM 20093</strain>
    </source>
</reference>
<evidence type="ECO:0008006" key="4">
    <source>
        <dbReference type="Google" id="ProtNLM"/>
    </source>
</evidence>
<accession>D1NRY0</accession>
<gene>
    <name evidence="2" type="ORF">BIFGAL_02531</name>
</gene>
<protein>
    <recommendedName>
        <fullName evidence="4">SPOR domain-containing protein</fullName>
    </recommendedName>
</protein>
<dbReference type="EMBL" id="ABXB03000001">
    <property type="protein sequence ID" value="EFA23432.1"/>
    <property type="molecule type" value="Genomic_DNA"/>
</dbReference>
<dbReference type="STRING" id="561180.BIFGAL_02531"/>
<evidence type="ECO:0000313" key="2">
    <source>
        <dbReference type="EMBL" id="EFA23432.1"/>
    </source>
</evidence>
<sequence length="83" mass="9868">MHDIHARRNRKEPTMSDPLKEEWYYNTATGNVELGPQSPMQHRMGPYATRKDAEQALKIAQQRNKHWDDQDHEWSNWGHGIDE</sequence>
<organism evidence="2 3">
    <name type="scientific">Bifidobacterium gallicum DSM 20093 = LMG 11596</name>
    <dbReference type="NCBI Taxonomy" id="561180"/>
    <lineage>
        <taxon>Bacteria</taxon>
        <taxon>Bacillati</taxon>
        <taxon>Actinomycetota</taxon>
        <taxon>Actinomycetes</taxon>
        <taxon>Bifidobacteriales</taxon>
        <taxon>Bifidobacteriaceae</taxon>
        <taxon>Bifidobacterium</taxon>
    </lineage>
</organism>
<dbReference type="AlphaFoldDB" id="D1NRY0"/>
<feature type="region of interest" description="Disordered" evidence="1">
    <location>
        <begin position="61"/>
        <end position="83"/>
    </location>
</feature>
<evidence type="ECO:0000313" key="3">
    <source>
        <dbReference type="Proteomes" id="UP000003656"/>
    </source>
</evidence>